<feature type="compositionally biased region" description="Basic and acidic residues" evidence="1">
    <location>
        <begin position="20"/>
        <end position="38"/>
    </location>
</feature>
<reference evidence="2 3" key="1">
    <citation type="journal article" date="2024" name="Ann. Entomol. Soc. Am.">
        <title>Genomic analyses of the southern and eastern yellowjacket wasps (Hymenoptera: Vespidae) reveal evolutionary signatures of social life.</title>
        <authorList>
            <person name="Catto M.A."/>
            <person name="Caine P.B."/>
            <person name="Orr S.E."/>
            <person name="Hunt B.G."/>
            <person name="Goodisman M.A.D."/>
        </authorList>
    </citation>
    <scope>NUCLEOTIDE SEQUENCE [LARGE SCALE GENOMIC DNA]</scope>
    <source>
        <strain evidence="2">232</strain>
        <tissue evidence="2">Head and thorax</tissue>
    </source>
</reference>
<organism evidence="2 3">
    <name type="scientific">Vespula maculifrons</name>
    <name type="common">Eastern yellow jacket</name>
    <name type="synonym">Wasp</name>
    <dbReference type="NCBI Taxonomy" id="7453"/>
    <lineage>
        <taxon>Eukaryota</taxon>
        <taxon>Metazoa</taxon>
        <taxon>Ecdysozoa</taxon>
        <taxon>Arthropoda</taxon>
        <taxon>Hexapoda</taxon>
        <taxon>Insecta</taxon>
        <taxon>Pterygota</taxon>
        <taxon>Neoptera</taxon>
        <taxon>Endopterygota</taxon>
        <taxon>Hymenoptera</taxon>
        <taxon>Apocrita</taxon>
        <taxon>Aculeata</taxon>
        <taxon>Vespoidea</taxon>
        <taxon>Vespidae</taxon>
        <taxon>Vespinae</taxon>
        <taxon>Vespula</taxon>
    </lineage>
</organism>
<evidence type="ECO:0000313" key="3">
    <source>
        <dbReference type="Proteomes" id="UP001607303"/>
    </source>
</evidence>
<dbReference type="AlphaFoldDB" id="A0ABD2CQG5"/>
<protein>
    <submittedName>
        <fullName evidence="2">Uncharacterized protein</fullName>
    </submittedName>
</protein>
<gene>
    <name evidence="2" type="ORF">V1477_004758</name>
</gene>
<dbReference type="Proteomes" id="UP001607303">
    <property type="component" value="Unassembled WGS sequence"/>
</dbReference>
<feature type="region of interest" description="Disordered" evidence="1">
    <location>
        <begin position="18"/>
        <end position="38"/>
    </location>
</feature>
<name>A0ABD2CQG5_VESMC</name>
<evidence type="ECO:0000256" key="1">
    <source>
        <dbReference type="SAM" id="MobiDB-lite"/>
    </source>
</evidence>
<dbReference type="EMBL" id="JAYRBN010000037">
    <property type="protein sequence ID" value="KAL2746388.1"/>
    <property type="molecule type" value="Genomic_DNA"/>
</dbReference>
<keyword evidence="3" id="KW-1185">Reference proteome</keyword>
<evidence type="ECO:0000313" key="2">
    <source>
        <dbReference type="EMBL" id="KAL2746388.1"/>
    </source>
</evidence>
<accession>A0ABD2CQG5</accession>
<sequence>MVYIIKIIENKKSLKGGNWNRDEKKMKRKKEQDKKGKDASREKNAEFFAWLKGKMVGSFVFAVGWCCSRGWSMPDTNNETQAKNFGDKARRLLNCVIKLFQGKDKLRPTEKLVQDILVAKTPRDAFYDDSRGMPAIPTRYPVRIKRVDLRSVQSYLNGGSS</sequence>
<comment type="caution">
    <text evidence="2">The sequence shown here is derived from an EMBL/GenBank/DDBJ whole genome shotgun (WGS) entry which is preliminary data.</text>
</comment>
<proteinExistence type="predicted"/>